<evidence type="ECO:0000313" key="12">
    <source>
        <dbReference type="EMBL" id="GFN46066.1"/>
    </source>
</evidence>
<organism evidence="12 13">
    <name type="scientific">Candidatus Regiella insecticola</name>
    <dbReference type="NCBI Taxonomy" id="138073"/>
    <lineage>
        <taxon>Bacteria</taxon>
        <taxon>Pseudomonadati</taxon>
        <taxon>Pseudomonadota</taxon>
        <taxon>Gammaproteobacteria</taxon>
        <taxon>Enterobacterales</taxon>
        <taxon>Enterobacteriaceae</taxon>
        <taxon>aphid secondary symbionts</taxon>
        <taxon>Candidatus Regiella</taxon>
    </lineage>
</organism>
<keyword evidence="8 10" id="KW-0472">Membrane</keyword>
<comment type="similarity">
    <text evidence="10">Belongs to the LpxH family.</text>
</comment>
<dbReference type="Proteomes" id="UP000504714">
    <property type="component" value="Unassembled WGS sequence"/>
</dbReference>
<dbReference type="AlphaFoldDB" id="A0A6L2ZMT0"/>
<dbReference type="GO" id="GO:0019897">
    <property type="term" value="C:extrinsic component of plasma membrane"/>
    <property type="evidence" value="ECO:0007669"/>
    <property type="project" value="UniProtKB-UniRule"/>
</dbReference>
<dbReference type="InterPro" id="IPR010138">
    <property type="entry name" value="UDP-diacylglucosamine_Hdrlase"/>
</dbReference>
<feature type="binding site" evidence="10">
    <location>
        <position position="195"/>
    </location>
    <ligand>
        <name>substrate</name>
    </ligand>
</feature>
<dbReference type="InterPro" id="IPR043461">
    <property type="entry name" value="LpxH-like"/>
</dbReference>
<feature type="binding site" evidence="10">
    <location>
        <position position="195"/>
    </location>
    <ligand>
        <name>Mn(2+)</name>
        <dbReference type="ChEBI" id="CHEBI:29035"/>
        <label>2</label>
    </ligand>
</feature>
<evidence type="ECO:0000256" key="2">
    <source>
        <dbReference type="ARBA" id="ARBA00022516"/>
    </source>
</evidence>
<reference evidence="12 13" key="1">
    <citation type="submission" date="2020-06" db="EMBL/GenBank/DDBJ databases">
        <title>The genome sequence of Candidatus Regiella insecticola strain Tut.</title>
        <authorList>
            <person name="Nikoh N."/>
            <person name="Tsuchida T."/>
            <person name="Koga R."/>
            <person name="Oshima K."/>
            <person name="Hattori M."/>
            <person name="Fukatsu T."/>
        </authorList>
    </citation>
    <scope>NUCLEOTIDE SEQUENCE [LARGE SCALE GENOMIC DNA]</scope>
    <source>
        <strain evidence="12 13">Tut</strain>
    </source>
</reference>
<feature type="binding site" evidence="10">
    <location>
        <position position="41"/>
    </location>
    <ligand>
        <name>Mn(2+)</name>
        <dbReference type="ChEBI" id="CHEBI:29035"/>
        <label>2</label>
    </ligand>
</feature>
<sequence>MSTIFIADLHLSVQHPEITVSFMRFLQREVLHADSLYILGDLFDTWIGDDDPEPLHRQVAGALKSLHQQGVPCYFIHGNRDFLIGKNFAAESKMTLLAQEKIVTLYGRKILLLHGDTLCIDDIAYQRFRLVVHNPVIQRFFLWLPFHLRYRIAMQLRHRSQQSNSDKSENIMDVNQQAFIDALQRYHVDWMIHGHTHRPAIHSIELPITTSPIKTVHRAVLGAWHNEGSMIKVSRETIELIRFPL</sequence>
<dbReference type="NCBIfam" id="NF003743">
    <property type="entry name" value="PRK05340.1"/>
    <property type="match status" value="1"/>
</dbReference>
<dbReference type="HAMAP" id="MF_00575">
    <property type="entry name" value="LpxH"/>
    <property type="match status" value="1"/>
</dbReference>
<dbReference type="PANTHER" id="PTHR34990">
    <property type="entry name" value="UDP-2,3-DIACYLGLUCOSAMINE HYDROLASE-RELATED"/>
    <property type="match status" value="1"/>
</dbReference>
<dbReference type="GO" id="GO:0008758">
    <property type="term" value="F:UDP-2,3-diacylglucosamine hydrolase activity"/>
    <property type="evidence" value="ECO:0007669"/>
    <property type="project" value="UniProtKB-UniRule"/>
</dbReference>
<dbReference type="Pfam" id="PF00149">
    <property type="entry name" value="Metallophos"/>
    <property type="match status" value="1"/>
</dbReference>
<evidence type="ECO:0000256" key="9">
    <source>
        <dbReference type="ARBA" id="ARBA00023211"/>
    </source>
</evidence>
<feature type="binding site" evidence="10">
    <location>
        <begin position="79"/>
        <end position="80"/>
    </location>
    <ligand>
        <name>substrate</name>
    </ligand>
</feature>
<dbReference type="UniPathway" id="UPA00359">
    <property type="reaction ID" value="UER00480"/>
</dbReference>
<dbReference type="Gene3D" id="3.60.21.10">
    <property type="match status" value="1"/>
</dbReference>
<feature type="domain" description="Calcineurin-like phosphoesterase" evidence="11">
    <location>
        <begin position="1"/>
        <end position="199"/>
    </location>
</feature>
<gene>
    <name evidence="10 12" type="primary">lpxH</name>
    <name evidence="12" type="ORF">RINTU1_14940</name>
</gene>
<name>A0A6L2ZMT0_9ENTR</name>
<keyword evidence="3 10" id="KW-0997">Cell inner membrane</keyword>
<comment type="pathway">
    <text evidence="10">Glycolipid biosynthesis; lipid IV(A) biosynthesis; lipid IV(A) from (3R)-3-hydroxytetradecanoyl-[acyl-carrier-protein] and UDP-N-acetyl-alpha-D-glucosamine: step 4/6.</text>
</comment>
<keyword evidence="5 10" id="KW-0479">Metal-binding</keyword>
<dbReference type="NCBIfam" id="TIGR01854">
    <property type="entry name" value="lipid_A_lpxH"/>
    <property type="match status" value="1"/>
</dbReference>
<keyword evidence="6 10" id="KW-0378">Hydrolase</keyword>
<dbReference type="GO" id="GO:0009245">
    <property type="term" value="P:lipid A biosynthetic process"/>
    <property type="evidence" value="ECO:0007669"/>
    <property type="project" value="UniProtKB-UniRule"/>
</dbReference>
<feature type="binding site" evidence="10">
    <location>
        <position position="10"/>
    </location>
    <ligand>
        <name>Mn(2+)</name>
        <dbReference type="ChEBI" id="CHEBI:29035"/>
        <label>1</label>
    </ligand>
</feature>
<evidence type="ECO:0000256" key="6">
    <source>
        <dbReference type="ARBA" id="ARBA00022801"/>
    </source>
</evidence>
<comment type="caution">
    <text evidence="12">The sequence shown here is derived from an EMBL/GenBank/DDBJ whole genome shotgun (WGS) entry which is preliminary data.</text>
</comment>
<dbReference type="InterPro" id="IPR029052">
    <property type="entry name" value="Metallo-depent_PP-like"/>
</dbReference>
<evidence type="ECO:0000256" key="5">
    <source>
        <dbReference type="ARBA" id="ARBA00022723"/>
    </source>
</evidence>
<dbReference type="GO" id="GO:0030145">
    <property type="term" value="F:manganese ion binding"/>
    <property type="evidence" value="ECO:0007669"/>
    <property type="project" value="UniProtKB-UniRule"/>
</dbReference>
<feature type="binding site" evidence="10">
    <location>
        <position position="167"/>
    </location>
    <ligand>
        <name>substrate</name>
    </ligand>
</feature>
<keyword evidence="4 10" id="KW-0441">Lipid A biosynthesis</keyword>
<feature type="binding site" evidence="10">
    <location>
        <position position="41"/>
    </location>
    <ligand>
        <name>Mn(2+)</name>
        <dbReference type="ChEBI" id="CHEBI:29035"/>
        <label>1</label>
    </ligand>
</feature>
<dbReference type="RefSeq" id="WP_176487791.1">
    <property type="nucleotide sequence ID" value="NZ_BLXO01000002.1"/>
</dbReference>
<dbReference type="PANTHER" id="PTHR34990:SF1">
    <property type="entry name" value="UDP-2,3-DIACYLGLUCOSAMINE HYDROLASE"/>
    <property type="match status" value="1"/>
</dbReference>
<protein>
    <recommendedName>
        <fullName evidence="10">UDP-2,3-diacylglucosamine hydrolase</fullName>
        <ecNumber evidence="10">3.6.1.54</ecNumber>
    </recommendedName>
    <alternativeName>
        <fullName evidence="10">UDP-2,3-diacylglucosamine diphosphatase</fullName>
    </alternativeName>
</protein>
<keyword evidence="1 10" id="KW-1003">Cell membrane</keyword>
<evidence type="ECO:0000256" key="8">
    <source>
        <dbReference type="ARBA" id="ARBA00023136"/>
    </source>
</evidence>
<feature type="binding site" evidence="10">
    <location>
        <position position="164"/>
    </location>
    <ligand>
        <name>substrate</name>
    </ligand>
</feature>
<keyword evidence="9 10" id="KW-0464">Manganese</keyword>
<dbReference type="EMBL" id="BLXO01000002">
    <property type="protein sequence ID" value="GFN46066.1"/>
    <property type="molecule type" value="Genomic_DNA"/>
</dbReference>
<feature type="binding site" evidence="10">
    <location>
        <position position="122"/>
    </location>
    <ligand>
        <name>substrate</name>
    </ligand>
</feature>
<evidence type="ECO:0000256" key="10">
    <source>
        <dbReference type="HAMAP-Rule" id="MF_00575"/>
    </source>
</evidence>
<comment type="subcellular location">
    <subcellularLocation>
        <location evidence="10">Cell inner membrane</location>
        <topology evidence="10">Peripheral membrane protein</topology>
        <orientation evidence="10">Cytoplasmic side</orientation>
    </subcellularLocation>
</comment>
<evidence type="ECO:0000256" key="7">
    <source>
        <dbReference type="ARBA" id="ARBA00023098"/>
    </source>
</evidence>
<feature type="binding site" evidence="10">
    <location>
        <position position="114"/>
    </location>
    <ligand>
        <name>Mn(2+)</name>
        <dbReference type="ChEBI" id="CHEBI:29035"/>
        <label>2</label>
    </ligand>
</feature>
<evidence type="ECO:0000256" key="3">
    <source>
        <dbReference type="ARBA" id="ARBA00022519"/>
    </source>
</evidence>
<feature type="binding site" evidence="10">
    <location>
        <position position="79"/>
    </location>
    <ligand>
        <name>Mn(2+)</name>
        <dbReference type="ChEBI" id="CHEBI:29035"/>
        <label>2</label>
    </ligand>
</feature>
<feature type="binding site" evidence="10">
    <location>
        <position position="197"/>
    </location>
    <ligand>
        <name>Mn(2+)</name>
        <dbReference type="ChEBI" id="CHEBI:29035"/>
        <label>1</label>
    </ligand>
</feature>
<dbReference type="CDD" id="cd07398">
    <property type="entry name" value="MPP_YbbF-LpxH"/>
    <property type="match status" value="1"/>
</dbReference>
<dbReference type="InterPro" id="IPR004843">
    <property type="entry name" value="Calcineurin-like_PHP"/>
</dbReference>
<evidence type="ECO:0000256" key="4">
    <source>
        <dbReference type="ARBA" id="ARBA00022556"/>
    </source>
</evidence>
<proteinExistence type="inferred from homology"/>
<feature type="binding site" evidence="10">
    <location>
        <position position="8"/>
    </location>
    <ligand>
        <name>Mn(2+)</name>
        <dbReference type="ChEBI" id="CHEBI:29035"/>
        <label>1</label>
    </ligand>
</feature>
<comment type="function">
    <text evidence="10">Hydrolyzes the pyrophosphate bond of UDP-2,3-diacylglucosamine to yield 2,3-diacylglucosamine 1-phosphate (lipid X) and UMP by catalyzing the attack of water at the alpha-P atom. Involved in the biosynthesis of lipid A, a phosphorylated glycolipid that anchors the lipopolysaccharide to the outer membrane of the cell.</text>
</comment>
<dbReference type="GO" id="GO:0005737">
    <property type="term" value="C:cytoplasm"/>
    <property type="evidence" value="ECO:0007669"/>
    <property type="project" value="InterPro"/>
</dbReference>
<evidence type="ECO:0000256" key="1">
    <source>
        <dbReference type="ARBA" id="ARBA00022475"/>
    </source>
</evidence>
<evidence type="ECO:0000313" key="13">
    <source>
        <dbReference type="Proteomes" id="UP000504714"/>
    </source>
</evidence>
<dbReference type="EC" id="3.6.1.54" evidence="10"/>
<keyword evidence="7 10" id="KW-0443">Lipid metabolism</keyword>
<accession>A0A6L2ZMT0</accession>
<comment type="catalytic activity">
    <reaction evidence="10">
        <text>UDP-2-N,3-O-bis[(3R)-3-hydroxytetradecanoyl]-alpha-D-glucosamine + H2O = 2-N,3-O-bis[(3R)-3-hydroxytetradecanoyl]-alpha-D-glucosaminyl 1-phosphate + UMP + 2 H(+)</text>
        <dbReference type="Rhea" id="RHEA:25213"/>
        <dbReference type="ChEBI" id="CHEBI:15377"/>
        <dbReference type="ChEBI" id="CHEBI:15378"/>
        <dbReference type="ChEBI" id="CHEBI:57865"/>
        <dbReference type="ChEBI" id="CHEBI:57957"/>
        <dbReference type="ChEBI" id="CHEBI:78847"/>
        <dbReference type="EC" id="3.6.1.54"/>
    </reaction>
</comment>
<dbReference type="SUPFAM" id="SSF56300">
    <property type="entry name" value="Metallo-dependent phosphatases"/>
    <property type="match status" value="1"/>
</dbReference>
<feature type="binding site" evidence="10">
    <location>
        <position position="160"/>
    </location>
    <ligand>
        <name>substrate</name>
    </ligand>
</feature>
<keyword evidence="2 10" id="KW-0444">Lipid biosynthesis</keyword>
<comment type="cofactor">
    <cofactor evidence="10">
        <name>Mn(2+)</name>
        <dbReference type="ChEBI" id="CHEBI:29035"/>
    </cofactor>
    <text evidence="10">Binds 2 Mn(2+) ions per subunit in a binuclear metal center.</text>
</comment>
<evidence type="ECO:0000259" key="11">
    <source>
        <dbReference type="Pfam" id="PF00149"/>
    </source>
</evidence>